<keyword evidence="3" id="KW-1185">Reference proteome</keyword>
<comment type="caution">
    <text evidence="2">The sequence shown here is derived from an EMBL/GenBank/DDBJ whole genome shotgun (WGS) entry which is preliminary data.</text>
</comment>
<dbReference type="InterPro" id="IPR025669">
    <property type="entry name" value="AAA_dom"/>
</dbReference>
<dbReference type="InterPro" id="IPR050678">
    <property type="entry name" value="DNA_Partitioning_ATPase"/>
</dbReference>
<dbReference type="RefSeq" id="WP_386049802.1">
    <property type="nucleotide sequence ID" value="NZ_JBHUIO010000025.1"/>
</dbReference>
<dbReference type="SUPFAM" id="SSF52540">
    <property type="entry name" value="P-loop containing nucleoside triphosphate hydrolases"/>
    <property type="match status" value="1"/>
</dbReference>
<evidence type="ECO:0000313" key="3">
    <source>
        <dbReference type="Proteomes" id="UP001597343"/>
    </source>
</evidence>
<reference evidence="3" key="1">
    <citation type="journal article" date="2019" name="Int. J. Syst. Evol. Microbiol.">
        <title>The Global Catalogue of Microorganisms (GCM) 10K type strain sequencing project: providing services to taxonomists for standard genome sequencing and annotation.</title>
        <authorList>
            <consortium name="The Broad Institute Genomics Platform"/>
            <consortium name="The Broad Institute Genome Sequencing Center for Infectious Disease"/>
            <person name="Wu L."/>
            <person name="Ma J."/>
        </authorList>
    </citation>
    <scope>NUCLEOTIDE SEQUENCE [LARGE SCALE GENOMIC DNA]</scope>
    <source>
        <strain evidence="3">CGMCC 1.13574</strain>
    </source>
</reference>
<dbReference type="Gene3D" id="3.40.50.300">
    <property type="entry name" value="P-loop containing nucleotide triphosphate hydrolases"/>
    <property type="match status" value="1"/>
</dbReference>
<dbReference type="CDD" id="cd02042">
    <property type="entry name" value="ParAB_family"/>
    <property type="match status" value="1"/>
</dbReference>
<dbReference type="InterPro" id="IPR027417">
    <property type="entry name" value="P-loop_NTPase"/>
</dbReference>
<gene>
    <name evidence="2" type="ORF">ACFSOY_20955</name>
</gene>
<dbReference type="Pfam" id="PF13614">
    <property type="entry name" value="AAA_31"/>
    <property type="match status" value="1"/>
</dbReference>
<dbReference type="PANTHER" id="PTHR13696:SF52">
    <property type="entry name" value="PARA FAMILY PROTEIN CT_582"/>
    <property type="match status" value="1"/>
</dbReference>
<dbReference type="EMBL" id="JBHUIO010000025">
    <property type="protein sequence ID" value="MFD2172417.1"/>
    <property type="molecule type" value="Genomic_DNA"/>
</dbReference>
<dbReference type="Proteomes" id="UP001597343">
    <property type="component" value="Unassembled WGS sequence"/>
</dbReference>
<feature type="domain" description="AAA" evidence="1">
    <location>
        <begin position="4"/>
        <end position="180"/>
    </location>
</feature>
<evidence type="ECO:0000259" key="1">
    <source>
        <dbReference type="Pfam" id="PF13614"/>
    </source>
</evidence>
<protein>
    <submittedName>
        <fullName evidence="2">ParA family protein</fullName>
    </submittedName>
</protein>
<evidence type="ECO:0000313" key="2">
    <source>
        <dbReference type="EMBL" id="MFD2172417.1"/>
    </source>
</evidence>
<proteinExistence type="predicted"/>
<name>A0ABW5A2D7_9BACL</name>
<accession>A0ABW5A2D7</accession>
<organism evidence="2 3">
    <name type="scientific">Tumebacillus lipolyticus</name>
    <dbReference type="NCBI Taxonomy" id="1280370"/>
    <lineage>
        <taxon>Bacteria</taxon>
        <taxon>Bacillati</taxon>
        <taxon>Bacillota</taxon>
        <taxon>Bacilli</taxon>
        <taxon>Bacillales</taxon>
        <taxon>Alicyclobacillaceae</taxon>
        <taxon>Tumebacillus</taxon>
    </lineage>
</organism>
<dbReference type="PANTHER" id="PTHR13696">
    <property type="entry name" value="P-LOOP CONTAINING NUCLEOSIDE TRIPHOSPHATE HYDROLASE"/>
    <property type="match status" value="1"/>
</dbReference>
<sequence>MTATVIHATSEKGGATKTTTSVNGAAALGLMGKRVLLVDFDPQFNATTACGVDPAEVPATIYEALHHKVKINEAIVKTPHGFDLVPASRDLTGFSDEVDREADSRYDHLKFALLPVVEDYDFIVIDAPPTLEIFTLNALAAATDILIPVQPAGFALGGMTEMVNTFASLVSSGINPNLRIAAVVMTMWDGRYKADNEEFAAIAKEFCEQRYVPYLDTHVRLSRHFKDAEDAGVPAVLHHQKNKRSPVHAYTKIFAQVFGDERA</sequence>